<dbReference type="OrthoDB" id="65038at2157"/>
<sequence length="140" mass="15576">MAVMGAQGKKLDITYGDNAILKLINEEGELLDNAIMDDETATLFITLLNQGVVLSEEINRKYKKDGIRLHKIQDVGTCFADDCRVSIAILPADEKRTASILIGIHKENTHNALIVKPKRASFISFTVLKMLMENATMEIE</sequence>
<name>A0A8J7RMI2_METVO</name>
<protein>
    <submittedName>
        <fullName evidence="1">Uncharacterized protein</fullName>
    </submittedName>
</protein>
<accession>A0A8J7RMI2</accession>
<reference evidence="1" key="1">
    <citation type="submission" date="2021-03" db="EMBL/GenBank/DDBJ databases">
        <title>Genomic Encyclopedia of Type Strains, Phase IV (KMG-V): Genome sequencing to study the core and pangenomes of soil and plant-associated prokaryotes.</title>
        <authorList>
            <person name="Whitman W."/>
        </authorList>
    </citation>
    <scope>NUCLEOTIDE SEQUENCE</scope>
    <source>
        <strain evidence="1">C4</strain>
    </source>
</reference>
<dbReference type="Proteomes" id="UP000740329">
    <property type="component" value="Unassembled WGS sequence"/>
</dbReference>
<organism evidence="1 2">
    <name type="scientific">Methanococcus voltae</name>
    <dbReference type="NCBI Taxonomy" id="2188"/>
    <lineage>
        <taxon>Archaea</taxon>
        <taxon>Methanobacteriati</taxon>
        <taxon>Methanobacteriota</taxon>
        <taxon>Methanomada group</taxon>
        <taxon>Methanococci</taxon>
        <taxon>Methanococcales</taxon>
        <taxon>Methanococcaceae</taxon>
        <taxon>Methanococcus</taxon>
    </lineage>
</organism>
<evidence type="ECO:0000313" key="1">
    <source>
        <dbReference type="EMBL" id="MBP2201606.1"/>
    </source>
</evidence>
<gene>
    <name evidence="1" type="ORF">J3E07_001018</name>
</gene>
<evidence type="ECO:0000313" key="2">
    <source>
        <dbReference type="Proteomes" id="UP000740329"/>
    </source>
</evidence>
<dbReference type="EMBL" id="JAGGMV010000002">
    <property type="protein sequence ID" value="MBP2201606.1"/>
    <property type="molecule type" value="Genomic_DNA"/>
</dbReference>
<dbReference type="AlphaFoldDB" id="A0A8J7RMI2"/>
<proteinExistence type="predicted"/>
<dbReference type="RefSeq" id="WP_209591070.1">
    <property type="nucleotide sequence ID" value="NZ_JAGGMU010000002.1"/>
</dbReference>
<comment type="caution">
    <text evidence="1">The sequence shown here is derived from an EMBL/GenBank/DDBJ whole genome shotgun (WGS) entry which is preliminary data.</text>
</comment>